<name>A0A176W242_MARPO</name>
<dbReference type="Proteomes" id="UP000077202">
    <property type="component" value="Unassembled WGS sequence"/>
</dbReference>
<evidence type="ECO:0000313" key="2">
    <source>
        <dbReference type="EMBL" id="OAE27138.1"/>
    </source>
</evidence>
<evidence type="ECO:0000256" key="1">
    <source>
        <dbReference type="SAM" id="MobiDB-lite"/>
    </source>
</evidence>
<accession>A0A176W242</accession>
<keyword evidence="3" id="KW-1185">Reference proteome</keyword>
<dbReference type="AlphaFoldDB" id="A0A176W242"/>
<reference evidence="2" key="1">
    <citation type="submission" date="2016-03" db="EMBL/GenBank/DDBJ databases">
        <title>Mechanisms controlling the formation of the plant cell surface in tip-growing cells are functionally conserved among land plants.</title>
        <authorList>
            <person name="Honkanen S."/>
            <person name="Jones V.A."/>
            <person name="Morieri G."/>
            <person name="Champion C."/>
            <person name="Hetherington A.J."/>
            <person name="Kelly S."/>
            <person name="Saint-Marcoux D."/>
            <person name="Proust H."/>
            <person name="Prescott H."/>
            <person name="Dolan L."/>
        </authorList>
    </citation>
    <scope>NUCLEOTIDE SEQUENCE [LARGE SCALE GENOMIC DNA]</scope>
    <source>
        <tissue evidence="2">Whole gametophyte</tissue>
    </source>
</reference>
<dbReference type="EMBL" id="LVLJ01001967">
    <property type="protein sequence ID" value="OAE27138.1"/>
    <property type="molecule type" value="Genomic_DNA"/>
</dbReference>
<protein>
    <submittedName>
        <fullName evidence="2">Uncharacterized protein</fullName>
    </submittedName>
</protein>
<sequence>MTCCSGSPPSLPSGPIGRFSPPVPGKEVVQSRLAPPPSQPNGNCSSSFPDHVRENWTLTEVEVLGWFVDTSCHVRPGEGKEVMARPFMESRGRTMGVCSCRRLGRIDAFALERMDPLLWSRGDLRLSGGCRGEGTLEGQGSGRQLEGWNLDFEEEEEEKKAVGME</sequence>
<evidence type="ECO:0000313" key="3">
    <source>
        <dbReference type="Proteomes" id="UP000077202"/>
    </source>
</evidence>
<proteinExistence type="predicted"/>
<comment type="caution">
    <text evidence="2">The sequence shown here is derived from an EMBL/GenBank/DDBJ whole genome shotgun (WGS) entry which is preliminary data.</text>
</comment>
<organism evidence="2 3">
    <name type="scientific">Marchantia polymorpha subsp. ruderalis</name>
    <dbReference type="NCBI Taxonomy" id="1480154"/>
    <lineage>
        <taxon>Eukaryota</taxon>
        <taxon>Viridiplantae</taxon>
        <taxon>Streptophyta</taxon>
        <taxon>Embryophyta</taxon>
        <taxon>Marchantiophyta</taxon>
        <taxon>Marchantiopsida</taxon>
        <taxon>Marchantiidae</taxon>
        <taxon>Marchantiales</taxon>
        <taxon>Marchantiaceae</taxon>
        <taxon>Marchantia</taxon>
    </lineage>
</organism>
<feature type="region of interest" description="Disordered" evidence="1">
    <location>
        <begin position="1"/>
        <end position="48"/>
    </location>
</feature>
<gene>
    <name evidence="2" type="ORF">AXG93_4666s1080</name>
</gene>